<dbReference type="Gene3D" id="2.130.10.10">
    <property type="entry name" value="YVTN repeat-like/Quinoprotein amine dehydrogenase"/>
    <property type="match status" value="1"/>
</dbReference>
<gene>
    <name evidence="8" type="ORF">NQ318_011639</name>
</gene>
<organism evidence="8 9">
    <name type="scientific">Aromia moschata</name>
    <dbReference type="NCBI Taxonomy" id="1265417"/>
    <lineage>
        <taxon>Eukaryota</taxon>
        <taxon>Metazoa</taxon>
        <taxon>Ecdysozoa</taxon>
        <taxon>Arthropoda</taxon>
        <taxon>Hexapoda</taxon>
        <taxon>Insecta</taxon>
        <taxon>Pterygota</taxon>
        <taxon>Neoptera</taxon>
        <taxon>Endopterygota</taxon>
        <taxon>Coleoptera</taxon>
        <taxon>Polyphaga</taxon>
        <taxon>Cucujiformia</taxon>
        <taxon>Chrysomeloidea</taxon>
        <taxon>Cerambycidae</taxon>
        <taxon>Cerambycinae</taxon>
        <taxon>Callichromatini</taxon>
        <taxon>Aromia</taxon>
    </lineage>
</organism>
<feature type="compositionally biased region" description="Polar residues" evidence="5">
    <location>
        <begin position="277"/>
        <end position="298"/>
    </location>
</feature>
<keyword evidence="9" id="KW-1185">Reference proteome</keyword>
<dbReference type="GO" id="GO:0043161">
    <property type="term" value="P:proteasome-mediated ubiquitin-dependent protein catabolic process"/>
    <property type="evidence" value="ECO:0007669"/>
    <property type="project" value="TreeGrafter"/>
</dbReference>
<evidence type="ECO:0000259" key="6">
    <source>
        <dbReference type="PROSITE" id="PS51394"/>
    </source>
</evidence>
<dbReference type="Proteomes" id="UP001162162">
    <property type="component" value="Unassembled WGS sequence"/>
</dbReference>
<dbReference type="Gene3D" id="1.25.10.10">
    <property type="entry name" value="Leucine-rich Repeat Variant"/>
    <property type="match status" value="1"/>
</dbReference>
<dbReference type="InterPro" id="IPR015943">
    <property type="entry name" value="WD40/YVTN_repeat-like_dom_sf"/>
</dbReference>
<dbReference type="PROSITE" id="PS51396">
    <property type="entry name" value="PUL"/>
    <property type="match status" value="1"/>
</dbReference>
<evidence type="ECO:0000259" key="7">
    <source>
        <dbReference type="PROSITE" id="PS51396"/>
    </source>
</evidence>
<dbReference type="GO" id="GO:0043130">
    <property type="term" value="F:ubiquitin binding"/>
    <property type="evidence" value="ECO:0007669"/>
    <property type="project" value="TreeGrafter"/>
</dbReference>
<dbReference type="Pfam" id="PF09070">
    <property type="entry name" value="PFU"/>
    <property type="match status" value="1"/>
</dbReference>
<dbReference type="EMBL" id="JAPWTK010000011">
    <property type="protein sequence ID" value="KAJ8959902.1"/>
    <property type="molecule type" value="Genomic_DNA"/>
</dbReference>
<evidence type="ECO:0000256" key="2">
    <source>
        <dbReference type="ARBA" id="ARBA00022490"/>
    </source>
</evidence>
<evidence type="ECO:0008006" key="10">
    <source>
        <dbReference type="Google" id="ProtNLM"/>
    </source>
</evidence>
<dbReference type="GO" id="GO:0005634">
    <property type="term" value="C:nucleus"/>
    <property type="evidence" value="ECO:0007669"/>
    <property type="project" value="TreeGrafter"/>
</dbReference>
<dbReference type="InterPro" id="IPR038122">
    <property type="entry name" value="PFU_sf"/>
</dbReference>
<dbReference type="PROSITE" id="PS51394">
    <property type="entry name" value="PFU"/>
    <property type="match status" value="1"/>
</dbReference>
<accession>A0AAV8Z6S1</accession>
<sequence>MSIFFMDIPISFIALLDVSPTEMIVLLHQTKIGRRAFGKNGVNVQTIDLPAQSVWCVACLPNGDIVTGTSDGIVRIFTQDESRVADEANLTKFNEEVNALKQQSLKEIGGVKVSDLPGKEALYDPGKRNGQMKMVRENNTVVAYTWVEDGGNSHWEKVGDVLGGTDKDDSGRTIYEGEAYDFVFSVDVEEGKPPLKLPFNRGDDPYQAAHKFLSKHMLPAEYLEQVVDFILKNSKEQFAPPANSSYQDPFTGGSRYMPSYNGGNQGQTGMNLDPFTGASSYSTSATKNKPTSTATSGANADPFTGSSSYTSLGQSSSNTFFPITTYRSFDMGDPNIILNKLKEFNTKSGDGNNSVDDKDLEKVIELCGGVPSDPNSFDLLFKLLDWPDDIIFPVLDVVRLAVRNKKNNDVISMTNNGIIMEKLKSYIGENCKIVNNIIVSLRTICNLCLHAQGEQLVYNNRFDILENVTSLSHLNKSCQVALSTSLLNLTILTVRRNDDVGFSIFAQVLPDILTKLTDTESQFRVYVAIGTLLKSSNSHQQEIRAKVNENENFVTTLQLHRFSGQNDLENKRMNCAKQLLDIL</sequence>
<evidence type="ECO:0000256" key="3">
    <source>
        <dbReference type="ARBA" id="ARBA00022574"/>
    </source>
</evidence>
<dbReference type="GO" id="GO:0005737">
    <property type="term" value="C:cytoplasm"/>
    <property type="evidence" value="ECO:0007669"/>
    <property type="project" value="UniProtKB-SubCell"/>
</dbReference>
<dbReference type="GO" id="GO:0010992">
    <property type="term" value="P:ubiquitin recycling"/>
    <property type="evidence" value="ECO:0007669"/>
    <property type="project" value="TreeGrafter"/>
</dbReference>
<feature type="domain" description="PUL" evidence="7">
    <location>
        <begin position="319"/>
        <end position="582"/>
    </location>
</feature>
<evidence type="ECO:0000256" key="4">
    <source>
        <dbReference type="ARBA" id="ARBA00022737"/>
    </source>
</evidence>
<comment type="subcellular location">
    <subcellularLocation>
        <location evidence="1">Cytoplasm</location>
    </subcellularLocation>
</comment>
<dbReference type="PANTHER" id="PTHR19849:SF0">
    <property type="entry name" value="PHOSPHOLIPASE A-2-ACTIVATING PROTEIN"/>
    <property type="match status" value="1"/>
</dbReference>
<keyword evidence="3" id="KW-0853">WD repeat</keyword>
<dbReference type="PANTHER" id="PTHR19849">
    <property type="entry name" value="PHOSPHOLIPASE A-2-ACTIVATING PROTEIN"/>
    <property type="match status" value="1"/>
</dbReference>
<proteinExistence type="predicted"/>
<keyword evidence="4" id="KW-0677">Repeat</keyword>
<keyword evidence="2" id="KW-0963">Cytoplasm</keyword>
<dbReference type="AlphaFoldDB" id="A0AAV8Z6S1"/>
<dbReference type="InterPro" id="IPR011989">
    <property type="entry name" value="ARM-like"/>
</dbReference>
<evidence type="ECO:0000313" key="9">
    <source>
        <dbReference type="Proteomes" id="UP001162162"/>
    </source>
</evidence>
<evidence type="ECO:0000256" key="1">
    <source>
        <dbReference type="ARBA" id="ARBA00004496"/>
    </source>
</evidence>
<dbReference type="InterPro" id="IPR013535">
    <property type="entry name" value="PUL_dom"/>
</dbReference>
<dbReference type="InterPro" id="IPR015155">
    <property type="entry name" value="PFU"/>
</dbReference>
<feature type="domain" description="PFU" evidence="6">
    <location>
        <begin position="147"/>
        <end position="244"/>
    </location>
</feature>
<dbReference type="Pfam" id="PF08324">
    <property type="entry name" value="PUL"/>
    <property type="match status" value="1"/>
</dbReference>
<name>A0AAV8Z6S1_9CUCU</name>
<dbReference type="Gene3D" id="3.10.20.870">
    <property type="entry name" value="PFU (PLAA family ubiquitin binding), C-terminal domain"/>
    <property type="match status" value="1"/>
</dbReference>
<reference evidence="8" key="1">
    <citation type="journal article" date="2023" name="Insect Mol. Biol.">
        <title>Genome sequencing provides insights into the evolution of gene families encoding plant cell wall-degrading enzymes in longhorned beetles.</title>
        <authorList>
            <person name="Shin N.R."/>
            <person name="Okamura Y."/>
            <person name="Kirsch R."/>
            <person name="Pauchet Y."/>
        </authorList>
    </citation>
    <scope>NUCLEOTIDE SEQUENCE</scope>
    <source>
        <strain evidence="8">AMC_N1</strain>
    </source>
</reference>
<protein>
    <recommendedName>
        <fullName evidence="10">Phospholipase A-2-activating protein</fullName>
    </recommendedName>
</protein>
<evidence type="ECO:0000313" key="8">
    <source>
        <dbReference type="EMBL" id="KAJ8959902.1"/>
    </source>
</evidence>
<feature type="region of interest" description="Disordered" evidence="5">
    <location>
        <begin position="240"/>
        <end position="300"/>
    </location>
</feature>
<evidence type="ECO:0000256" key="5">
    <source>
        <dbReference type="SAM" id="MobiDB-lite"/>
    </source>
</evidence>
<comment type="caution">
    <text evidence="8">The sequence shown here is derived from an EMBL/GenBank/DDBJ whole genome shotgun (WGS) entry which is preliminary data.</text>
</comment>